<dbReference type="InterPro" id="IPR000225">
    <property type="entry name" value="Armadillo"/>
</dbReference>
<dbReference type="InterPro" id="IPR011989">
    <property type="entry name" value="ARM-like"/>
</dbReference>
<dbReference type="PANTHER" id="PTHR22895">
    <property type="entry name" value="ARMADILLO REPEAT-CONTAINING PROTEIN 6"/>
    <property type="match status" value="1"/>
</dbReference>
<keyword evidence="3" id="KW-0472">Membrane</keyword>
<evidence type="ECO:0000256" key="1">
    <source>
        <dbReference type="ARBA" id="ARBA00022737"/>
    </source>
</evidence>
<dbReference type="SUPFAM" id="SSF48371">
    <property type="entry name" value="ARM repeat"/>
    <property type="match status" value="1"/>
</dbReference>
<evidence type="ECO:0000313" key="5">
    <source>
        <dbReference type="EMBL" id="CAD8381855.1"/>
    </source>
</evidence>
<dbReference type="AlphaFoldDB" id="A0A7S0FV67"/>
<dbReference type="PROSITE" id="PS50222">
    <property type="entry name" value="EF_HAND_2"/>
    <property type="match status" value="1"/>
</dbReference>
<dbReference type="InterPro" id="IPR002048">
    <property type="entry name" value="EF_hand_dom"/>
</dbReference>
<dbReference type="Pfam" id="PF23744">
    <property type="entry name" value="ARM_LRRK2"/>
    <property type="match status" value="1"/>
</dbReference>
<accession>A0A7S0FV67</accession>
<dbReference type="PROSITE" id="PS50176">
    <property type="entry name" value="ARM_REPEAT"/>
    <property type="match status" value="3"/>
</dbReference>
<organism evidence="5">
    <name type="scientific">Pyrodinium bahamense</name>
    <dbReference type="NCBI Taxonomy" id="73915"/>
    <lineage>
        <taxon>Eukaryota</taxon>
        <taxon>Sar</taxon>
        <taxon>Alveolata</taxon>
        <taxon>Dinophyceae</taxon>
        <taxon>Gonyaulacales</taxon>
        <taxon>Pyrocystaceae</taxon>
        <taxon>Pyrodinium</taxon>
    </lineage>
</organism>
<feature type="transmembrane region" description="Helical" evidence="3">
    <location>
        <begin position="224"/>
        <end position="244"/>
    </location>
</feature>
<feature type="domain" description="EF-hand" evidence="4">
    <location>
        <begin position="184"/>
        <end position="219"/>
    </location>
</feature>
<gene>
    <name evidence="5" type="ORF">PBAH0796_LOCUS25543</name>
</gene>
<proteinExistence type="predicted"/>
<feature type="repeat" description="ARM" evidence="2">
    <location>
        <begin position="403"/>
        <end position="447"/>
    </location>
</feature>
<keyword evidence="3" id="KW-1133">Transmembrane helix</keyword>
<sequence>MEPQSTKPVAELPVGLTNFSCEVLTSLNAELQLFDPRSNSYIIRNGAISPGHRLPLGKLQYKRPIPEREVLVIQDQVPAGLSLRFKNYADEAGIIQMDYVFQGLQPCTAAVPGGCSKYDKEFAQYEVRAWSGWAQAKFRDADVAWRELSARAGLPASAGRRLAKVAAIPWYNWKAVWEYWGQASSASSWQAAFYFLDQDRDEQISEEEFTKGYDLGPPAYKTAMPAWILLAVPLALIAICYYRVYRYVRAKKKKPRSAATKMDFGAPQQEFELPLQQEYTPVVEESSIPEAVTELPVEQAATSLGDATSSLLAYIPRRTREGFCSLTKCAWGRDSKEQAAALPHPPAWNFGFDSTTQEPEQVEDIVRQMLEEPQDAASQEYLCECLEQMALEPNGKKDIAQFRGIEAILTAMSNHREAPGVQEHACAALGNLASQAEDYQIELVHHGAVEAIITAMSTHKASPKAQETACWALRELALTSEGRRQITDSSGIDRVLRAMRNHGGSATLLEHGLMALAYLAYEAEIRRWIAYDGGVSVVLEAMQAVTEDSVVQEAGCLALRNLGCSREPLEQILKENGIEAILQAVRFHPWAPSVQETAFDSLYILSPPVRNVADSQGVEMVIEAMQRHSASAGVQAKACTLLGYLGEADDEVREHIVSSGAVDLIKQAMQSFQSSKEVQDAGDEAVRLLMPAMSLAARM</sequence>
<protein>
    <recommendedName>
        <fullName evidence="4">EF-hand domain-containing protein</fullName>
    </recommendedName>
</protein>
<dbReference type="SMART" id="SM00185">
    <property type="entry name" value="ARM"/>
    <property type="match status" value="4"/>
</dbReference>
<dbReference type="PANTHER" id="PTHR22895:SF0">
    <property type="entry name" value="ARMADILLO REPEAT-CONTAINING PROTEIN 6"/>
    <property type="match status" value="1"/>
</dbReference>
<evidence type="ECO:0000256" key="3">
    <source>
        <dbReference type="SAM" id="Phobius"/>
    </source>
</evidence>
<dbReference type="EMBL" id="HBEG01041784">
    <property type="protein sequence ID" value="CAD8381855.1"/>
    <property type="molecule type" value="Transcribed_RNA"/>
</dbReference>
<dbReference type="Gene3D" id="1.25.10.10">
    <property type="entry name" value="Leucine-rich Repeat Variant"/>
    <property type="match status" value="1"/>
</dbReference>
<keyword evidence="1" id="KW-0677">Repeat</keyword>
<dbReference type="Pfam" id="PF13513">
    <property type="entry name" value="HEAT_EZ"/>
    <property type="match status" value="1"/>
</dbReference>
<keyword evidence="3" id="KW-0812">Transmembrane</keyword>
<feature type="repeat" description="ARM" evidence="2">
    <location>
        <begin position="533"/>
        <end position="577"/>
    </location>
</feature>
<reference evidence="5" key="1">
    <citation type="submission" date="2021-01" db="EMBL/GenBank/DDBJ databases">
        <authorList>
            <person name="Corre E."/>
            <person name="Pelletier E."/>
            <person name="Niang G."/>
            <person name="Scheremetjew M."/>
            <person name="Finn R."/>
            <person name="Kale V."/>
            <person name="Holt S."/>
            <person name="Cochrane G."/>
            <person name="Meng A."/>
            <person name="Brown T."/>
            <person name="Cohen L."/>
        </authorList>
    </citation>
    <scope>NUCLEOTIDE SEQUENCE</scope>
    <source>
        <strain evidence="5">Pbaha01</strain>
    </source>
</reference>
<dbReference type="GO" id="GO:0005509">
    <property type="term" value="F:calcium ion binding"/>
    <property type="evidence" value="ECO:0007669"/>
    <property type="project" value="InterPro"/>
</dbReference>
<name>A0A7S0FV67_9DINO</name>
<feature type="repeat" description="ARM" evidence="2">
    <location>
        <begin position="447"/>
        <end position="491"/>
    </location>
</feature>
<evidence type="ECO:0000259" key="4">
    <source>
        <dbReference type="PROSITE" id="PS50222"/>
    </source>
</evidence>
<dbReference type="InterPro" id="IPR056597">
    <property type="entry name" value="ARM_LRRK2"/>
</dbReference>
<evidence type="ECO:0000256" key="2">
    <source>
        <dbReference type="PROSITE-ProRule" id="PRU00259"/>
    </source>
</evidence>
<dbReference type="InterPro" id="IPR016024">
    <property type="entry name" value="ARM-type_fold"/>
</dbReference>